<evidence type="ECO:0008006" key="4">
    <source>
        <dbReference type="Google" id="ProtNLM"/>
    </source>
</evidence>
<keyword evidence="1" id="KW-0472">Membrane</keyword>
<dbReference type="RefSeq" id="XP_028881829.1">
    <property type="nucleotide sequence ID" value="XM_029026857.1"/>
</dbReference>
<name>A0A1X0NTG4_9TRYP</name>
<keyword evidence="1" id="KW-1133">Transmembrane helix</keyword>
<organism evidence="2 3">
    <name type="scientific">Trypanosoma theileri</name>
    <dbReference type="NCBI Taxonomy" id="67003"/>
    <lineage>
        <taxon>Eukaryota</taxon>
        <taxon>Discoba</taxon>
        <taxon>Euglenozoa</taxon>
        <taxon>Kinetoplastea</taxon>
        <taxon>Metakinetoplastina</taxon>
        <taxon>Trypanosomatida</taxon>
        <taxon>Trypanosomatidae</taxon>
        <taxon>Trypanosoma</taxon>
    </lineage>
</organism>
<evidence type="ECO:0000313" key="2">
    <source>
        <dbReference type="EMBL" id="ORC87763.1"/>
    </source>
</evidence>
<sequence length="503" mass="55071">MAAVTVPAGEVDGEGNKDCDDVAAYARAMYSEACSIQKLLHECTEKTKMLEKDVTGFVQRDVAEDEALQKIMFGVLNAEMRALRNVRYVEFSQCHTEGENEGRSGQTTGCLSLSAKKTQVCPTDCFSLLCDGKPDAFLNLREYGDVCDVLLGWRPPKKAARVQFDLLCESILRSVPDPFSCVLFVNGFLYTPWGASDCSDFTETELDMMVGYDEGTRAEDILVRWFDAVLMRSLLSEDRLQLLWNSAGETEGNALGLLGDGYDTLTIVHHTRLQRSAVFRGFFFSGQLRGVESIGAHANLLSSLFGPYGANSQQEMERRIVDVFESLNEQIGNFLSVCKNVVVLLAVQIDGTAVTSSSTGDSSLLRFVVLDIRPLSPNLPFSWHFTWGEVCALGQLDTTNETEQHAMPLPVFKTVRVAVASLDPYDAYSDKMFPIINERIQGIRRRCKIAAAPVKSNSASATALVGAAVAATALVVVLAFAGRPLLGSRHSWLSTVGGVISHR</sequence>
<dbReference type="Proteomes" id="UP000192257">
    <property type="component" value="Unassembled WGS sequence"/>
</dbReference>
<keyword evidence="1" id="KW-0812">Transmembrane</keyword>
<feature type="transmembrane region" description="Helical" evidence="1">
    <location>
        <begin position="461"/>
        <end position="481"/>
    </location>
</feature>
<evidence type="ECO:0000256" key="1">
    <source>
        <dbReference type="SAM" id="Phobius"/>
    </source>
</evidence>
<dbReference type="GeneID" id="39986637"/>
<accession>A0A1X0NTG4</accession>
<gene>
    <name evidence="2" type="ORF">TM35_000201720</name>
</gene>
<protein>
    <recommendedName>
        <fullName evidence="4">Transmembrane protein</fullName>
    </recommendedName>
</protein>
<dbReference type="OrthoDB" id="272324at2759"/>
<keyword evidence="3" id="KW-1185">Reference proteome</keyword>
<dbReference type="VEuPathDB" id="TriTrypDB:TM35_000201720"/>
<proteinExistence type="predicted"/>
<evidence type="ECO:0000313" key="3">
    <source>
        <dbReference type="Proteomes" id="UP000192257"/>
    </source>
</evidence>
<dbReference type="AlphaFoldDB" id="A0A1X0NTG4"/>
<comment type="caution">
    <text evidence="2">The sequence shown here is derived from an EMBL/GenBank/DDBJ whole genome shotgun (WGS) entry which is preliminary data.</text>
</comment>
<reference evidence="2 3" key="1">
    <citation type="submission" date="2017-03" db="EMBL/GenBank/DDBJ databases">
        <title>An alternative strategy for trypanosome survival in the mammalian bloodstream revealed through genome and transcriptome analysis of the ubiquitous bovine parasite Trypanosoma (Megatrypanum) theileri.</title>
        <authorList>
            <person name="Kelly S."/>
            <person name="Ivens A."/>
            <person name="Mott A."/>
            <person name="O'Neill E."/>
            <person name="Emms D."/>
            <person name="Macleod O."/>
            <person name="Voorheis P."/>
            <person name="Matthews J."/>
            <person name="Matthews K."/>
            <person name="Carrington M."/>
        </authorList>
    </citation>
    <scope>NUCLEOTIDE SEQUENCE [LARGE SCALE GENOMIC DNA]</scope>
    <source>
        <strain evidence="2">Edinburgh</strain>
    </source>
</reference>
<dbReference type="EMBL" id="NBCO01000020">
    <property type="protein sequence ID" value="ORC87763.1"/>
    <property type="molecule type" value="Genomic_DNA"/>
</dbReference>